<dbReference type="InterPro" id="IPR027268">
    <property type="entry name" value="Peptidase_M4/M1_CTD_sf"/>
</dbReference>
<proteinExistence type="predicted"/>
<dbReference type="AlphaFoldDB" id="A0A7G8BRI8"/>
<organism evidence="1 2">
    <name type="scientific">Alloacidobacterium dinghuense</name>
    <dbReference type="NCBI Taxonomy" id="2763107"/>
    <lineage>
        <taxon>Bacteria</taxon>
        <taxon>Pseudomonadati</taxon>
        <taxon>Acidobacteriota</taxon>
        <taxon>Terriglobia</taxon>
        <taxon>Terriglobales</taxon>
        <taxon>Acidobacteriaceae</taxon>
        <taxon>Alloacidobacterium</taxon>
    </lineage>
</organism>
<dbReference type="KEGG" id="adin:H7849_23710"/>
<evidence type="ECO:0000313" key="1">
    <source>
        <dbReference type="EMBL" id="QNI35158.1"/>
    </source>
</evidence>
<reference evidence="1 2" key="1">
    <citation type="submission" date="2020-08" db="EMBL/GenBank/DDBJ databases">
        <title>Edaphobacter telluris sp. nov. and Acidobacterium dinghuensis sp. nov., two acidobacteria isolated from forest soil.</title>
        <authorList>
            <person name="Fu J."/>
            <person name="Qiu L."/>
        </authorList>
    </citation>
    <scope>NUCLEOTIDE SEQUENCE [LARGE SCALE GENOMIC DNA]</scope>
    <source>
        <strain evidence="1">4Y35</strain>
    </source>
</reference>
<dbReference type="Gene3D" id="1.10.390.10">
    <property type="entry name" value="Neutral Protease Domain 2"/>
    <property type="match status" value="1"/>
</dbReference>
<keyword evidence="2" id="KW-1185">Reference proteome</keyword>
<gene>
    <name evidence="1" type="ORF">H7849_23710</name>
</gene>
<accession>A0A7G8BRI8</accession>
<sequence>MAFGIFVWAQFHNGPPWQHPVASSRTIRIGNAAIQIDFGPGSFDLPTETILKWVGNSASSVATYYGRFPVARDRVLIEFAPGRGILRGTSWGGVGGFPAFHRMVLGDKTTQSDLDEDWEMTHEFIHSAFPSVDDEHHWIEEGLAVYVEPIARVQRGFLLPEKIWADMMSDMPKGDPGSSDRGLDQTHTWGRTYWGGAQFCLLADVMIREQTHNRKGLQDALRGIVDAGGTIDHDWPVEKAFETGDRATGTHVLSQLYGSMRDTPKPVDLQGLWQKLGVSDSGGRIRFDDHAPEADIRKAITRSPSIIPVSF</sequence>
<dbReference type="EMBL" id="CP060394">
    <property type="protein sequence ID" value="QNI35158.1"/>
    <property type="molecule type" value="Genomic_DNA"/>
</dbReference>
<name>A0A7G8BRI8_9BACT</name>
<evidence type="ECO:0008006" key="3">
    <source>
        <dbReference type="Google" id="ProtNLM"/>
    </source>
</evidence>
<protein>
    <recommendedName>
        <fullName evidence="3">Peptidase M61 catalytic domain-containing protein</fullName>
    </recommendedName>
</protein>
<dbReference type="Proteomes" id="UP000515312">
    <property type="component" value="Chromosome"/>
</dbReference>
<evidence type="ECO:0000313" key="2">
    <source>
        <dbReference type="Proteomes" id="UP000515312"/>
    </source>
</evidence>